<evidence type="ECO:0000256" key="1">
    <source>
        <dbReference type="ARBA" id="ARBA00009308"/>
    </source>
</evidence>
<dbReference type="PANTHER" id="PTHR43048">
    <property type="entry name" value="METHYLMALONYL-COA EPIMERASE"/>
    <property type="match status" value="1"/>
</dbReference>
<dbReference type="InterPro" id="IPR017515">
    <property type="entry name" value="MeMalonyl-CoA_epimerase"/>
</dbReference>
<dbReference type="FunFam" id="3.10.180.10:FF:000003">
    <property type="entry name" value="Methylmalonyl-CoA epimerase, mitochondrial"/>
    <property type="match status" value="1"/>
</dbReference>
<dbReference type="InterPro" id="IPR029068">
    <property type="entry name" value="Glyas_Bleomycin-R_OHBP_Dase"/>
</dbReference>
<comment type="caution">
    <text evidence="11">The sequence shown here is derived from an EMBL/GenBank/DDBJ whole genome shotgun (WGS) entry which is preliminary data.</text>
</comment>
<reference evidence="11 12" key="1">
    <citation type="submission" date="2022-07" db="EMBL/GenBank/DDBJ databases">
        <title>Genome-wide signatures of adaptation to extreme environments.</title>
        <authorList>
            <person name="Cho C.H."/>
            <person name="Yoon H.S."/>
        </authorList>
    </citation>
    <scope>NUCLEOTIDE SEQUENCE [LARGE SCALE GENOMIC DNA]</scope>
    <source>
        <strain evidence="11 12">108.79 E11</strain>
    </source>
</reference>
<dbReference type="GO" id="GO:0046872">
    <property type="term" value="F:metal ion binding"/>
    <property type="evidence" value="ECO:0007669"/>
    <property type="project" value="UniProtKB-KW"/>
</dbReference>
<evidence type="ECO:0000256" key="3">
    <source>
        <dbReference type="ARBA" id="ARBA00023235"/>
    </source>
</evidence>
<dbReference type="GO" id="GO:0004493">
    <property type="term" value="F:methylmalonyl-CoA epimerase activity"/>
    <property type="evidence" value="ECO:0007669"/>
    <property type="project" value="UniProtKB-EC"/>
</dbReference>
<dbReference type="PROSITE" id="PS51819">
    <property type="entry name" value="VOC"/>
    <property type="match status" value="1"/>
</dbReference>
<keyword evidence="2" id="KW-0479">Metal-binding</keyword>
<evidence type="ECO:0000313" key="12">
    <source>
        <dbReference type="Proteomes" id="UP001300502"/>
    </source>
</evidence>
<dbReference type="Pfam" id="PF13669">
    <property type="entry name" value="Glyoxalase_4"/>
    <property type="match status" value="1"/>
</dbReference>
<keyword evidence="4" id="KW-0170">Cobalt</keyword>
<dbReference type="Proteomes" id="UP001300502">
    <property type="component" value="Unassembled WGS sequence"/>
</dbReference>
<dbReference type="PANTHER" id="PTHR43048:SF3">
    <property type="entry name" value="METHYLMALONYL-COA EPIMERASE, MITOCHONDRIAL"/>
    <property type="match status" value="1"/>
</dbReference>
<dbReference type="SUPFAM" id="SSF54593">
    <property type="entry name" value="Glyoxalase/Bleomycin resistance protein/Dihydroxybiphenyl dioxygenase"/>
    <property type="match status" value="1"/>
</dbReference>
<name>A0AAV9I2T0_9RHOD</name>
<dbReference type="AlphaFoldDB" id="A0AAV9I2T0"/>
<keyword evidence="12" id="KW-1185">Reference proteome</keyword>
<evidence type="ECO:0000256" key="4">
    <source>
        <dbReference type="ARBA" id="ARBA00023285"/>
    </source>
</evidence>
<comment type="catalytic activity">
    <reaction evidence="5">
        <text>(R)-methylmalonyl-CoA = (S)-methylmalonyl-CoA</text>
        <dbReference type="Rhea" id="RHEA:20553"/>
        <dbReference type="ChEBI" id="CHEBI:57326"/>
        <dbReference type="ChEBI" id="CHEBI:57327"/>
        <dbReference type="EC" id="5.1.99.1"/>
    </reaction>
    <physiologicalReaction direction="right-to-left" evidence="5">
        <dbReference type="Rhea" id="RHEA:20555"/>
    </physiologicalReaction>
</comment>
<dbReference type="NCBIfam" id="TIGR03081">
    <property type="entry name" value="metmalonyl_epim"/>
    <property type="match status" value="1"/>
</dbReference>
<keyword evidence="3" id="KW-0413">Isomerase</keyword>
<proteinExistence type="inferred from homology"/>
<evidence type="ECO:0000256" key="7">
    <source>
        <dbReference type="ARBA" id="ARBA00066411"/>
    </source>
</evidence>
<dbReference type="Gene3D" id="3.10.180.10">
    <property type="entry name" value="2,3-Dihydroxybiphenyl 1,2-Dioxygenase, domain 1"/>
    <property type="match status" value="1"/>
</dbReference>
<dbReference type="InterPro" id="IPR037523">
    <property type="entry name" value="VOC_core"/>
</dbReference>
<dbReference type="GO" id="GO:0046491">
    <property type="term" value="P:L-methylmalonyl-CoA metabolic process"/>
    <property type="evidence" value="ECO:0007669"/>
    <property type="project" value="TreeGrafter"/>
</dbReference>
<evidence type="ECO:0000259" key="10">
    <source>
        <dbReference type="PROSITE" id="PS51819"/>
    </source>
</evidence>
<dbReference type="InterPro" id="IPR051785">
    <property type="entry name" value="MMCE/EMCE_epimerase"/>
</dbReference>
<comment type="function">
    <text evidence="6">Methylmalonyl-CoA epimerase involved in propionyl-CoA metabolism.</text>
</comment>
<dbReference type="CDD" id="cd07249">
    <property type="entry name" value="MMCE"/>
    <property type="match status" value="1"/>
</dbReference>
<gene>
    <name evidence="11" type="ORF">GAYE_FCTG49G0083</name>
</gene>
<feature type="domain" description="VOC" evidence="10">
    <location>
        <begin position="361"/>
        <end position="490"/>
    </location>
</feature>
<evidence type="ECO:0000256" key="6">
    <source>
        <dbReference type="ARBA" id="ARBA00053742"/>
    </source>
</evidence>
<dbReference type="EC" id="5.1.99.1" evidence="7"/>
<evidence type="ECO:0000256" key="9">
    <source>
        <dbReference type="ARBA" id="ARBA00081771"/>
    </source>
</evidence>
<organism evidence="11 12">
    <name type="scientific">Galdieria yellowstonensis</name>
    <dbReference type="NCBI Taxonomy" id="3028027"/>
    <lineage>
        <taxon>Eukaryota</taxon>
        <taxon>Rhodophyta</taxon>
        <taxon>Bangiophyceae</taxon>
        <taxon>Galdieriales</taxon>
        <taxon>Galdieriaceae</taxon>
        <taxon>Galdieria</taxon>
    </lineage>
</organism>
<evidence type="ECO:0000313" key="11">
    <source>
        <dbReference type="EMBL" id="KAK4522204.1"/>
    </source>
</evidence>
<protein>
    <recommendedName>
        <fullName evidence="8">Methylmalonyl-CoA epimerase, mitochondrial</fullName>
        <ecNumber evidence="7">5.1.99.1</ecNumber>
    </recommendedName>
    <alternativeName>
        <fullName evidence="9">DL-methylmalonyl-CoA racemase</fullName>
    </alternativeName>
</protein>
<accession>A0AAV9I2T0</accession>
<dbReference type="EMBL" id="JANCYU010000001">
    <property type="protein sequence ID" value="KAK4522204.1"/>
    <property type="molecule type" value="Genomic_DNA"/>
</dbReference>
<evidence type="ECO:0000256" key="8">
    <source>
        <dbReference type="ARBA" id="ARBA00071337"/>
    </source>
</evidence>
<evidence type="ECO:0000256" key="2">
    <source>
        <dbReference type="ARBA" id="ARBA00022723"/>
    </source>
</evidence>
<evidence type="ECO:0000256" key="5">
    <source>
        <dbReference type="ARBA" id="ARBA00050406"/>
    </source>
</evidence>
<comment type="similarity">
    <text evidence="1">Belongs to the methylmalonyl-CoA epimerase family.</text>
</comment>
<sequence>MSSSSDDEDILNLPNFCTGSDAEKEFSSISCKKSLSTNYCDFRAQPQDTSNNKVQFPSRSFEENKRVGFLVTNSSETVTVFLSSAALQSLFMLKVFESLRNMIFLVQENTNINAACIYWSREISKPLTEAPFVHVCSAEDFLMQHCTTETSLLEFAQTLKNTSHGGRTELILFGYQDLKQKSGSICNSRMTASHLERIKEFSVLLYVKEYIHCLWMDSAEQVATYIVYMTKAVDNLLKKGPRERTMLSEFGNHRKFARASKESHNARGSFKDIYSLILERSLGRRSKAVDTIITVYPTLYQLRQAVSKNTEQEFIREFKNKLTSANASVSAISTQILIFLKSWRFDSRNLCTSEHSSKIGALNHVAVAVKDLEKAATYYRQALGATVSEPQKLPEHGVTVVFVRLGNTNIELLEPLGSSSPISKFLENNPSGGLHHICLEVENIHRAMERAKSYGIRCLSEEPKIGAHGKPVVFLHPKDCSGVLTELEQK</sequence>